<accession>A0ABU2YNL8</accession>
<comment type="similarity">
    <text evidence="1">Belongs to the ATP-dependent AMP-binding enzyme family.</text>
</comment>
<comment type="caution">
    <text evidence="4">The sequence shown here is derived from an EMBL/GenBank/DDBJ whole genome shotgun (WGS) entry which is preliminary data.</text>
</comment>
<evidence type="ECO:0000313" key="5">
    <source>
        <dbReference type="Proteomes" id="UP001259492"/>
    </source>
</evidence>
<organism evidence="4 5">
    <name type="scientific">Microcosmobacter mediterraneus</name>
    <dbReference type="NCBI Taxonomy" id="3075607"/>
    <lineage>
        <taxon>Bacteria</taxon>
        <taxon>Pseudomonadati</taxon>
        <taxon>Bacteroidota</taxon>
        <taxon>Flavobacteriia</taxon>
        <taxon>Flavobacteriales</taxon>
        <taxon>Flavobacteriaceae</taxon>
        <taxon>Microcosmobacter</taxon>
    </lineage>
</organism>
<dbReference type="InterPro" id="IPR000873">
    <property type="entry name" value="AMP-dep_synth/lig_dom"/>
</dbReference>
<gene>
    <name evidence="4" type="ORF">RM697_12250</name>
</gene>
<keyword evidence="5" id="KW-1185">Reference proteome</keyword>
<evidence type="ECO:0000256" key="1">
    <source>
        <dbReference type="ARBA" id="ARBA00006432"/>
    </source>
</evidence>
<dbReference type="InterPro" id="IPR042099">
    <property type="entry name" value="ANL_N_sf"/>
</dbReference>
<dbReference type="InterPro" id="IPR045851">
    <property type="entry name" value="AMP-bd_C_sf"/>
</dbReference>
<dbReference type="SUPFAM" id="SSF56801">
    <property type="entry name" value="Acetyl-CoA synthetase-like"/>
    <property type="match status" value="1"/>
</dbReference>
<evidence type="ECO:0000256" key="2">
    <source>
        <dbReference type="ARBA" id="ARBA00022598"/>
    </source>
</evidence>
<dbReference type="Proteomes" id="UP001259492">
    <property type="component" value="Unassembled WGS sequence"/>
</dbReference>
<evidence type="ECO:0000313" key="4">
    <source>
        <dbReference type="EMBL" id="MDT0559427.1"/>
    </source>
</evidence>
<dbReference type="PANTHER" id="PTHR43201:SF5">
    <property type="entry name" value="MEDIUM-CHAIN ACYL-COA LIGASE ACSF2, MITOCHONDRIAL"/>
    <property type="match status" value="1"/>
</dbReference>
<reference evidence="4 5" key="1">
    <citation type="submission" date="2023-09" db="EMBL/GenBank/DDBJ databases">
        <authorList>
            <person name="Rey-Velasco X."/>
        </authorList>
    </citation>
    <scope>NUCLEOTIDE SEQUENCE [LARGE SCALE GENOMIC DNA]</scope>
    <source>
        <strain evidence="4 5">W332</strain>
    </source>
</reference>
<dbReference type="RefSeq" id="WP_311428191.1">
    <property type="nucleotide sequence ID" value="NZ_JAVRIA010000008.1"/>
</dbReference>
<dbReference type="Gene3D" id="3.30.300.30">
    <property type="match status" value="1"/>
</dbReference>
<feature type="domain" description="AMP-dependent synthetase/ligase" evidence="3">
    <location>
        <begin position="60"/>
        <end position="202"/>
    </location>
</feature>
<dbReference type="Gene3D" id="3.40.50.12780">
    <property type="entry name" value="N-terminal domain of ligase-like"/>
    <property type="match status" value="1"/>
</dbReference>
<protein>
    <submittedName>
        <fullName evidence="4">AMP-binding protein</fullName>
    </submittedName>
</protein>
<sequence>MIPHFNKVHNRFKLDGRYFNQSSLKEVAYSYVKEGESYEKSIGDFLLDWLNSSPFIQVKTSGSTGAPKTIQLQKQAMVHSAIATGDFFKLQPGDSALLCLPADFIAGKMMLVRAMILGLEIDVTVPTSKPYLLPNKTYKFVAMTPMQLENSVDSINAIETLIIGGAKVSTRLKEKVKHSKTMLFETYGMTETITHVAVKPFNTHYFKTLPSIQISKDKRGCLELIVPYISKKPIITNDMVAIHSETEFEWLGRYDNVINSGGVKIHPEQLEAQLSKHLDYNFFFTSITDDQLGDRLVLVLETDSNTLDTNTFDDFDKFNTPKDIYCVSKFSYTKSGKIDRAKTLNSIAKLA</sequence>
<keyword evidence="2" id="KW-0436">Ligase</keyword>
<dbReference type="PANTHER" id="PTHR43201">
    <property type="entry name" value="ACYL-COA SYNTHETASE"/>
    <property type="match status" value="1"/>
</dbReference>
<dbReference type="EMBL" id="JAVRIA010000008">
    <property type="protein sequence ID" value="MDT0559427.1"/>
    <property type="molecule type" value="Genomic_DNA"/>
</dbReference>
<proteinExistence type="inferred from homology"/>
<name>A0ABU2YNL8_9FLAO</name>
<evidence type="ECO:0000259" key="3">
    <source>
        <dbReference type="Pfam" id="PF00501"/>
    </source>
</evidence>
<dbReference type="Pfam" id="PF00501">
    <property type="entry name" value="AMP-binding"/>
    <property type="match status" value="1"/>
</dbReference>